<keyword evidence="3 8" id="KW-0479">Metal-binding</keyword>
<dbReference type="PATRIC" id="fig|81408.3.peg.2337"/>
<accession>A0A150M100</accession>
<feature type="binding site" evidence="8">
    <location>
        <position position="64"/>
    </location>
    <ligand>
        <name>GTP</name>
        <dbReference type="ChEBI" id="CHEBI:37565"/>
    </ligand>
</feature>
<dbReference type="STRING" id="81408.B4119_0809"/>
<evidence type="ECO:0000256" key="7">
    <source>
        <dbReference type="ARBA" id="ARBA00023150"/>
    </source>
</evidence>
<sequence>MASCHRQKINQIFRKDSRKITGIFSFRCLHDTVKQRVGERGQTVKGMTGVVLAGGQSRRFGSPKAFAKFKGKYFFEIAVETLRTVAEDIYIVSHPSLVECFRQKTVEKVIMDDERYRGQGPLAGIYTVMKKSEAEWIFVLPCDMPYMRPEVAEKLAKYANEKFDAIICAHFGRIQPLVGMYHRRTFEQIEKLLQAKDNRMKSLLHRCHVRYVTEQDFWENEIVFRNVNKPNEFDDIVT</sequence>
<evidence type="ECO:0000256" key="1">
    <source>
        <dbReference type="ARBA" id="ARBA00022490"/>
    </source>
</evidence>
<feature type="binding site" evidence="8">
    <location>
        <position position="143"/>
    </location>
    <ligand>
        <name>Mg(2+)</name>
        <dbReference type="ChEBI" id="CHEBI:18420"/>
    </ligand>
</feature>
<evidence type="ECO:0000256" key="8">
    <source>
        <dbReference type="HAMAP-Rule" id="MF_00316"/>
    </source>
</evidence>
<feature type="binding site" evidence="8">
    <location>
        <position position="143"/>
    </location>
    <ligand>
        <name>GTP</name>
        <dbReference type="ChEBI" id="CHEBI:37565"/>
    </ligand>
</feature>
<dbReference type="EMBL" id="LQYS01000022">
    <property type="protein sequence ID" value="KYD18115.1"/>
    <property type="molecule type" value="Genomic_DNA"/>
</dbReference>
<organism evidence="10 11">
    <name type="scientific">Saccharococcus caldoxylosilyticus</name>
    <dbReference type="NCBI Taxonomy" id="81408"/>
    <lineage>
        <taxon>Bacteria</taxon>
        <taxon>Bacillati</taxon>
        <taxon>Bacillota</taxon>
        <taxon>Bacilli</taxon>
        <taxon>Bacillales</taxon>
        <taxon>Anoxybacillaceae</taxon>
        <taxon>Saccharococcus</taxon>
    </lineage>
</organism>
<dbReference type="GO" id="GO:0005525">
    <property type="term" value="F:GTP binding"/>
    <property type="evidence" value="ECO:0007669"/>
    <property type="project" value="UniProtKB-UniRule"/>
</dbReference>
<keyword evidence="5 8" id="KW-0460">Magnesium</keyword>
<dbReference type="Gene3D" id="3.90.550.10">
    <property type="entry name" value="Spore Coat Polysaccharide Biosynthesis Protein SpsA, Chain A"/>
    <property type="match status" value="1"/>
</dbReference>
<evidence type="ECO:0000256" key="5">
    <source>
        <dbReference type="ARBA" id="ARBA00022842"/>
    </source>
</evidence>
<comment type="function">
    <text evidence="8">Transfers a GMP moiety from GTP to Mo-molybdopterin (Mo-MPT) cofactor (Moco or molybdenum cofactor) to form Mo-molybdopterin guanine dinucleotide (Mo-MGD) cofactor.</text>
</comment>
<dbReference type="GO" id="GO:0005737">
    <property type="term" value="C:cytoplasm"/>
    <property type="evidence" value="ECO:0007669"/>
    <property type="project" value="UniProtKB-SubCell"/>
</dbReference>
<name>A0A150M100_9BACL</name>
<keyword evidence="4 8" id="KW-0547">Nucleotide-binding</keyword>
<protein>
    <recommendedName>
        <fullName evidence="8">Probable molybdenum cofactor guanylyltransferase</fullName>
        <shortName evidence="8">MoCo guanylyltransferase</shortName>
        <ecNumber evidence="8">2.7.7.77</ecNumber>
    </recommendedName>
    <alternativeName>
        <fullName evidence="8">GTP:molybdopterin guanylyltransferase</fullName>
    </alternativeName>
    <alternativeName>
        <fullName evidence="8">Mo-MPT guanylyltransferase</fullName>
    </alternativeName>
    <alternativeName>
        <fullName evidence="8">Molybdopterin guanylyltransferase</fullName>
    </alternativeName>
    <alternativeName>
        <fullName evidence="8">Molybdopterin-guanine dinucleotide synthase</fullName>
        <shortName evidence="8">MGD synthase</shortName>
    </alternativeName>
</protein>
<dbReference type="GO" id="GO:0046872">
    <property type="term" value="F:metal ion binding"/>
    <property type="evidence" value="ECO:0007669"/>
    <property type="project" value="UniProtKB-KW"/>
</dbReference>
<evidence type="ECO:0000256" key="2">
    <source>
        <dbReference type="ARBA" id="ARBA00022679"/>
    </source>
</evidence>
<dbReference type="InterPro" id="IPR013482">
    <property type="entry name" value="Molybde_CF_guanTrfase"/>
</dbReference>
<comment type="similarity">
    <text evidence="8">Belongs to the MobA family.</text>
</comment>
<dbReference type="Pfam" id="PF12804">
    <property type="entry name" value="NTP_transf_3"/>
    <property type="match status" value="1"/>
</dbReference>
<dbReference type="eggNOG" id="COG0746">
    <property type="taxonomic scope" value="Bacteria"/>
</dbReference>
<dbReference type="PANTHER" id="PTHR19136:SF81">
    <property type="entry name" value="MOLYBDENUM COFACTOR GUANYLYLTRANSFERASE"/>
    <property type="match status" value="1"/>
</dbReference>
<keyword evidence="2 8" id="KW-0808">Transferase</keyword>
<gene>
    <name evidence="8" type="primary">mobA</name>
    <name evidence="10" type="ORF">B4119_0809</name>
</gene>
<evidence type="ECO:0000313" key="11">
    <source>
        <dbReference type="Proteomes" id="UP000075455"/>
    </source>
</evidence>
<dbReference type="GO" id="GO:0061603">
    <property type="term" value="F:molybdenum cofactor guanylyltransferase activity"/>
    <property type="evidence" value="ECO:0007669"/>
    <property type="project" value="UniProtKB-EC"/>
</dbReference>
<dbReference type="SUPFAM" id="SSF53448">
    <property type="entry name" value="Nucleotide-diphospho-sugar transferases"/>
    <property type="match status" value="1"/>
</dbReference>
<dbReference type="PANTHER" id="PTHR19136">
    <property type="entry name" value="MOLYBDENUM COFACTOR GUANYLYLTRANSFERASE"/>
    <property type="match status" value="1"/>
</dbReference>
<dbReference type="GO" id="GO:0006777">
    <property type="term" value="P:Mo-molybdopterin cofactor biosynthetic process"/>
    <property type="evidence" value="ECO:0007669"/>
    <property type="project" value="UniProtKB-KW"/>
</dbReference>
<proteinExistence type="inferred from homology"/>
<comment type="subcellular location">
    <subcellularLocation>
        <location evidence="8">Cytoplasm</location>
    </subcellularLocation>
</comment>
<dbReference type="InterPro" id="IPR025877">
    <property type="entry name" value="MobA-like_NTP_Trfase"/>
</dbReference>
<comment type="caution">
    <text evidence="8">Lacks conserved residue(s) required for the propagation of feature annotation.</text>
</comment>
<keyword evidence="1 8" id="KW-0963">Cytoplasm</keyword>
<evidence type="ECO:0000256" key="4">
    <source>
        <dbReference type="ARBA" id="ARBA00022741"/>
    </source>
</evidence>
<feature type="binding site" evidence="8">
    <location>
        <position position="112"/>
    </location>
    <ligand>
        <name>GTP</name>
        <dbReference type="ChEBI" id="CHEBI:37565"/>
    </ligand>
</feature>
<dbReference type="EC" id="2.7.7.77" evidence="8"/>
<reference evidence="10 11" key="1">
    <citation type="submission" date="2016-01" db="EMBL/GenBank/DDBJ databases">
        <title>Draft Genome Sequences of Seven Thermophilic Sporeformers Isolated from Foods.</title>
        <authorList>
            <person name="Berendsen E.M."/>
            <person name="Wells-Bennik M.H."/>
            <person name="Krawcyk A.O."/>
            <person name="De Jong A."/>
            <person name="Holsappel S."/>
            <person name="Eijlander R.T."/>
            <person name="Kuipers O.P."/>
        </authorList>
    </citation>
    <scope>NUCLEOTIDE SEQUENCE [LARGE SCALE GENOMIC DNA]</scope>
    <source>
        <strain evidence="10 11">B4119</strain>
    </source>
</reference>
<feature type="binding site" evidence="8">
    <location>
        <begin position="52"/>
        <end position="54"/>
    </location>
    <ligand>
        <name>GTP</name>
        <dbReference type="ChEBI" id="CHEBI:37565"/>
    </ligand>
</feature>
<comment type="domain">
    <text evidence="8">The N-terminal domain determines nucleotide recognition and specific binding, while the C-terminal domain determines the specific binding to the target protein.</text>
</comment>
<comment type="catalytic activity">
    <reaction evidence="8">
        <text>Mo-molybdopterin + GTP + H(+) = Mo-molybdopterin guanine dinucleotide + diphosphate</text>
        <dbReference type="Rhea" id="RHEA:34243"/>
        <dbReference type="ChEBI" id="CHEBI:15378"/>
        <dbReference type="ChEBI" id="CHEBI:33019"/>
        <dbReference type="ChEBI" id="CHEBI:37565"/>
        <dbReference type="ChEBI" id="CHEBI:71302"/>
        <dbReference type="ChEBI" id="CHEBI:71310"/>
        <dbReference type="EC" id="2.7.7.77"/>
    </reaction>
</comment>
<evidence type="ECO:0000259" key="9">
    <source>
        <dbReference type="Pfam" id="PF12804"/>
    </source>
</evidence>
<dbReference type="CDD" id="cd02503">
    <property type="entry name" value="MobA"/>
    <property type="match status" value="1"/>
</dbReference>
<evidence type="ECO:0000256" key="3">
    <source>
        <dbReference type="ARBA" id="ARBA00022723"/>
    </source>
</evidence>
<evidence type="ECO:0000256" key="6">
    <source>
        <dbReference type="ARBA" id="ARBA00023134"/>
    </source>
</evidence>
<evidence type="ECO:0000313" key="10">
    <source>
        <dbReference type="EMBL" id="KYD18115.1"/>
    </source>
</evidence>
<comment type="caution">
    <text evidence="10">The sequence shown here is derived from an EMBL/GenBank/DDBJ whole genome shotgun (WGS) entry which is preliminary data.</text>
</comment>
<dbReference type="AlphaFoldDB" id="A0A150M100"/>
<dbReference type="Proteomes" id="UP000075455">
    <property type="component" value="Unassembled WGS sequence"/>
</dbReference>
<dbReference type="HAMAP" id="MF_00316">
    <property type="entry name" value="MobA"/>
    <property type="match status" value="1"/>
</dbReference>
<keyword evidence="6 8" id="KW-0342">GTP-binding</keyword>
<dbReference type="InterPro" id="IPR029044">
    <property type="entry name" value="Nucleotide-diphossugar_trans"/>
</dbReference>
<comment type="cofactor">
    <cofactor evidence="8">
        <name>Mg(2+)</name>
        <dbReference type="ChEBI" id="CHEBI:18420"/>
    </cofactor>
</comment>
<feature type="domain" description="MobA-like NTP transferase" evidence="9">
    <location>
        <begin position="49"/>
        <end position="206"/>
    </location>
</feature>
<keyword evidence="7 8" id="KW-0501">Molybdenum cofactor biosynthesis</keyword>